<keyword evidence="1" id="KW-0732">Signal</keyword>
<comment type="caution">
    <text evidence="2">The sequence shown here is derived from an EMBL/GenBank/DDBJ whole genome shotgun (WGS) entry which is preliminary data.</text>
</comment>
<protein>
    <submittedName>
        <fullName evidence="2">Transporter substrate-binding domain-containing protein</fullName>
    </submittedName>
</protein>
<dbReference type="EMBL" id="WKJJ01000019">
    <property type="protein sequence ID" value="MRV75229.1"/>
    <property type="molecule type" value="Genomic_DNA"/>
</dbReference>
<evidence type="ECO:0000313" key="3">
    <source>
        <dbReference type="Proteomes" id="UP000446768"/>
    </source>
</evidence>
<dbReference type="AlphaFoldDB" id="A0A7X2ISK0"/>
<dbReference type="Proteomes" id="UP000446768">
    <property type="component" value="Unassembled WGS sequence"/>
</dbReference>
<dbReference type="PANTHER" id="PTHR35936:SF25">
    <property type="entry name" value="ABC TRANSPORTER SUBSTRATE-BINDING PROTEIN"/>
    <property type="match status" value="1"/>
</dbReference>
<feature type="signal peptide" evidence="1">
    <location>
        <begin position="1"/>
        <end position="21"/>
    </location>
</feature>
<dbReference type="RefSeq" id="WP_154379782.1">
    <property type="nucleotide sequence ID" value="NZ_WKJJ01000019.1"/>
</dbReference>
<feature type="chain" id="PRO_5030828604" evidence="1">
    <location>
        <begin position="22"/>
        <end position="260"/>
    </location>
</feature>
<evidence type="ECO:0000256" key="1">
    <source>
        <dbReference type="SAM" id="SignalP"/>
    </source>
</evidence>
<evidence type="ECO:0000313" key="2">
    <source>
        <dbReference type="EMBL" id="MRV75229.1"/>
    </source>
</evidence>
<organism evidence="2 3">
    <name type="scientific">Pseudoduganella rivuli</name>
    <dbReference type="NCBI Taxonomy" id="2666085"/>
    <lineage>
        <taxon>Bacteria</taxon>
        <taxon>Pseudomonadati</taxon>
        <taxon>Pseudomonadota</taxon>
        <taxon>Betaproteobacteria</taxon>
        <taxon>Burkholderiales</taxon>
        <taxon>Oxalobacteraceae</taxon>
        <taxon>Telluria group</taxon>
        <taxon>Pseudoduganella</taxon>
    </lineage>
</organism>
<keyword evidence="3" id="KW-1185">Reference proteome</keyword>
<dbReference type="Gene3D" id="3.40.190.10">
    <property type="entry name" value="Periplasmic binding protein-like II"/>
    <property type="match status" value="2"/>
</dbReference>
<dbReference type="SUPFAM" id="SSF53850">
    <property type="entry name" value="Periplasmic binding protein-like II"/>
    <property type="match status" value="1"/>
</dbReference>
<dbReference type="PANTHER" id="PTHR35936">
    <property type="entry name" value="MEMBRANE-BOUND LYTIC MUREIN TRANSGLYCOSYLASE F"/>
    <property type="match status" value="1"/>
</dbReference>
<gene>
    <name evidence="2" type="ORF">GJ700_26280</name>
</gene>
<reference evidence="2 3" key="1">
    <citation type="submission" date="2019-11" db="EMBL/GenBank/DDBJ databases">
        <title>Novel species isolated from a subtropical stream in China.</title>
        <authorList>
            <person name="Lu H."/>
        </authorList>
    </citation>
    <scope>NUCLEOTIDE SEQUENCE [LARGE SCALE GENOMIC DNA]</scope>
    <source>
        <strain evidence="2 3">FT92W</strain>
    </source>
</reference>
<accession>A0A7X2ISK0</accession>
<proteinExistence type="predicted"/>
<sequence length="260" mass="28789">MRLLRLASLWAGMVLGAPAFAADRPVMHFATEEWPPFFSNALPGNGLTGALLEAVLGQMGYGLKIDYFPWKRAMEVGLHDPRYVGVVAMFRTPEREALCHFSDPVGSRQTIVAFLADKPVAAATLNELHGIRLGTVSGYSYGEQFDGMVRSGQLKVEAGVNDEANLRKLLHLRFSAIVIEKRMLSYLLASGRYTPAERHRIAIADHLFSERAVHVCFQHTAEGLQLQQAFSKAARGVDLARIERDYWRGIGETGLPLARP</sequence>
<name>A0A7X2ISK0_9BURK</name>